<dbReference type="STRING" id="1387353.BSF38_01692"/>
<dbReference type="InterPro" id="IPR011453">
    <property type="entry name" value="DUF1559"/>
</dbReference>
<proteinExistence type="predicted"/>
<dbReference type="PANTHER" id="PTHR30093:SF2">
    <property type="entry name" value="TYPE II SECRETION SYSTEM PROTEIN H"/>
    <property type="match status" value="1"/>
</dbReference>
<keyword evidence="1" id="KW-1133">Transmembrane helix</keyword>
<dbReference type="NCBIfam" id="TIGR02532">
    <property type="entry name" value="IV_pilin_GFxxxE"/>
    <property type="match status" value="1"/>
</dbReference>
<reference evidence="4" key="1">
    <citation type="submission" date="2016-12" db="EMBL/GenBank/DDBJ databases">
        <title>Comparative genomics of four Isosphaeraceae planctomycetes: a common pool of plasmids and glycoside hydrolase genes.</title>
        <authorList>
            <person name="Ivanova A."/>
        </authorList>
    </citation>
    <scope>NUCLEOTIDE SEQUENCE [LARGE SCALE GENOMIC DNA]</scope>
    <source>
        <strain evidence="4">PX4</strain>
    </source>
</reference>
<feature type="transmembrane region" description="Helical" evidence="1">
    <location>
        <begin position="20"/>
        <end position="43"/>
    </location>
</feature>
<dbReference type="RefSeq" id="WP_076344713.1">
    <property type="nucleotide sequence ID" value="NZ_CP019082.1"/>
</dbReference>
<dbReference type="OrthoDB" id="260100at2"/>
<dbReference type="InterPro" id="IPR045584">
    <property type="entry name" value="Pilin-like"/>
</dbReference>
<dbReference type="Pfam" id="PF07963">
    <property type="entry name" value="N_methyl"/>
    <property type="match status" value="1"/>
</dbReference>
<dbReference type="InterPro" id="IPR012902">
    <property type="entry name" value="N_methyl_site"/>
</dbReference>
<accession>A0A1U7CMQ7</accession>
<dbReference type="PROSITE" id="PS00409">
    <property type="entry name" value="PROKAR_NTER_METHYL"/>
    <property type="match status" value="1"/>
</dbReference>
<evidence type="ECO:0000313" key="4">
    <source>
        <dbReference type="Proteomes" id="UP000186309"/>
    </source>
</evidence>
<evidence type="ECO:0000313" key="3">
    <source>
        <dbReference type="EMBL" id="APW60225.1"/>
    </source>
</evidence>
<dbReference type="EMBL" id="CP019082">
    <property type="protein sequence ID" value="APW60225.1"/>
    <property type="molecule type" value="Genomic_DNA"/>
</dbReference>
<keyword evidence="1" id="KW-0472">Membrane</keyword>
<evidence type="ECO:0000256" key="1">
    <source>
        <dbReference type="SAM" id="Phobius"/>
    </source>
</evidence>
<gene>
    <name evidence="3" type="ORF">BSF38_01692</name>
</gene>
<keyword evidence="4" id="KW-1185">Reference proteome</keyword>
<keyword evidence="1" id="KW-0812">Transmembrane</keyword>
<dbReference type="AlphaFoldDB" id="A0A1U7CMQ7"/>
<dbReference type="KEGG" id="pbor:BSF38_01692"/>
<protein>
    <recommendedName>
        <fullName evidence="2">DUF1559 domain-containing protein</fullName>
    </recommendedName>
</protein>
<organism evidence="3 4">
    <name type="scientific">Paludisphaera borealis</name>
    <dbReference type="NCBI Taxonomy" id="1387353"/>
    <lineage>
        <taxon>Bacteria</taxon>
        <taxon>Pseudomonadati</taxon>
        <taxon>Planctomycetota</taxon>
        <taxon>Planctomycetia</taxon>
        <taxon>Isosphaerales</taxon>
        <taxon>Isosphaeraceae</taxon>
        <taxon>Paludisphaera</taxon>
    </lineage>
</organism>
<dbReference type="InterPro" id="IPR027558">
    <property type="entry name" value="Pre_pil_HX9DG_C"/>
</dbReference>
<dbReference type="NCBIfam" id="TIGR04294">
    <property type="entry name" value="pre_pil_HX9DG"/>
    <property type="match status" value="1"/>
</dbReference>
<dbReference type="SUPFAM" id="SSF54523">
    <property type="entry name" value="Pili subunits"/>
    <property type="match status" value="1"/>
</dbReference>
<dbReference type="PANTHER" id="PTHR30093">
    <property type="entry name" value="GENERAL SECRETION PATHWAY PROTEIN G"/>
    <property type="match status" value="1"/>
</dbReference>
<sequence length="345" mass="36543">MSVRSDPQRRGHATVATSGFTLIELLVVIAIIAVLIALLLPAVQSAREAARRAQCVNNLKQIGIALHNYHDALGGFPVGFLYPTGKIPATTSPLQYRWSALAQLAPFLEQSALFNAFNFDFAIAYKPSGASAFWPFHPVNTTAMAIRVGTFACPSDGNPPPADDSGPTNYVLCTGDGAPSGDATNANGMFILGPSLSLRNATDGSSNTVAASEQLLGMTGNYTQTTPTPLPAIPARAFARVAGPLLDDASCAAAPAGWLFNKGANWWDGNYLNTLYNHHEPPNSSRYDCIVYHNPGWKAARSLHPGGVNALFCDGHVQFAKDSVDPAVWRGLATRSGGEIVSDSF</sequence>
<dbReference type="Proteomes" id="UP000186309">
    <property type="component" value="Chromosome"/>
</dbReference>
<dbReference type="Pfam" id="PF07596">
    <property type="entry name" value="SBP_bac_10"/>
    <property type="match status" value="1"/>
</dbReference>
<evidence type="ECO:0000259" key="2">
    <source>
        <dbReference type="Pfam" id="PF07596"/>
    </source>
</evidence>
<dbReference type="Gene3D" id="3.30.700.10">
    <property type="entry name" value="Glycoprotein, Type 4 Pilin"/>
    <property type="match status" value="1"/>
</dbReference>
<feature type="domain" description="DUF1559" evidence="2">
    <location>
        <begin position="44"/>
        <end position="326"/>
    </location>
</feature>
<name>A0A1U7CMQ7_9BACT</name>